<name>A0AAW2DVK3_9ROSI</name>
<reference evidence="2 3" key="1">
    <citation type="submission" date="2024-01" db="EMBL/GenBank/DDBJ databases">
        <title>A telomere-to-telomere, gap-free genome of sweet tea (Lithocarpus litseifolius).</title>
        <authorList>
            <person name="Zhou J."/>
        </authorList>
    </citation>
    <scope>NUCLEOTIDE SEQUENCE [LARGE SCALE GENOMIC DNA]</scope>
    <source>
        <strain evidence="2">Zhou-2022a</strain>
        <tissue evidence="2">Leaf</tissue>
    </source>
</reference>
<dbReference type="Proteomes" id="UP001459277">
    <property type="component" value="Unassembled WGS sequence"/>
</dbReference>
<accession>A0AAW2DVK3</accession>
<gene>
    <name evidence="2" type="ORF">SO802_000652</name>
</gene>
<evidence type="ECO:0000313" key="3">
    <source>
        <dbReference type="Proteomes" id="UP001459277"/>
    </source>
</evidence>
<proteinExistence type="predicted"/>
<dbReference type="EMBL" id="JAZDWU010000001">
    <property type="protein sequence ID" value="KAL0013583.1"/>
    <property type="molecule type" value="Genomic_DNA"/>
</dbReference>
<organism evidence="2 3">
    <name type="scientific">Lithocarpus litseifolius</name>
    <dbReference type="NCBI Taxonomy" id="425828"/>
    <lineage>
        <taxon>Eukaryota</taxon>
        <taxon>Viridiplantae</taxon>
        <taxon>Streptophyta</taxon>
        <taxon>Embryophyta</taxon>
        <taxon>Tracheophyta</taxon>
        <taxon>Spermatophyta</taxon>
        <taxon>Magnoliopsida</taxon>
        <taxon>eudicotyledons</taxon>
        <taxon>Gunneridae</taxon>
        <taxon>Pentapetalae</taxon>
        <taxon>rosids</taxon>
        <taxon>fabids</taxon>
        <taxon>Fagales</taxon>
        <taxon>Fagaceae</taxon>
        <taxon>Lithocarpus</taxon>
    </lineage>
</organism>
<keyword evidence="3" id="KW-1185">Reference proteome</keyword>
<evidence type="ECO:0000313" key="2">
    <source>
        <dbReference type="EMBL" id="KAL0013583.1"/>
    </source>
</evidence>
<feature type="compositionally biased region" description="Polar residues" evidence="1">
    <location>
        <begin position="1"/>
        <end position="13"/>
    </location>
</feature>
<sequence length="466" mass="52841">MTEVVFSSSSNSVDKAIDEYHDPSSFSNSSDSSSGGSNSSSGGNTTDEYTSSIPRVPLKVLQEELRSRAKSGSRAGTSAPSSTIQDEVEIVYSCAIGVASKIEEKRLDSLKAWYQILDDLYPRLPMRKEWCYQSRFGVGIYEAYLLGGLRLPLSAFARELLTREVFEGDHPLIVDEFLYCYKPFGINQSLGFYQFTARGKDYRQIKSLVTSDRNWKTKFFFVSGFSARHPVEVGRDSFAPYTGELGNLRPEGVKRPYLSKFYLERVQKARLYIDRTFHSLVSLRRLATWGLGPEPSIEAIAHELTIRRRKEKKAKYRSSKPRVVKPSLPVLPTQQPSVQIHDIDSEPRDPPSMDAPSIAKVLASSQHSRRVPQNLIENKDLAWERFEKVVTDQDVAACYDMSLKEFKYSGVNDLFKAMSKFIAASRQATKMDKTRILLETRIQEVKDECKRWAEVATKAKDDAKEL</sequence>
<protein>
    <submittedName>
        <fullName evidence="2">Uncharacterized protein</fullName>
    </submittedName>
</protein>
<feature type="region of interest" description="Disordered" evidence="1">
    <location>
        <begin position="1"/>
        <end position="53"/>
    </location>
</feature>
<comment type="caution">
    <text evidence="2">The sequence shown here is derived from an EMBL/GenBank/DDBJ whole genome shotgun (WGS) entry which is preliminary data.</text>
</comment>
<dbReference type="AlphaFoldDB" id="A0AAW2DVK3"/>
<evidence type="ECO:0000256" key="1">
    <source>
        <dbReference type="SAM" id="MobiDB-lite"/>
    </source>
</evidence>
<feature type="compositionally biased region" description="Low complexity" evidence="1">
    <location>
        <begin position="24"/>
        <end position="44"/>
    </location>
</feature>